<feature type="compositionally biased region" description="Acidic residues" evidence="1">
    <location>
        <begin position="22"/>
        <end position="36"/>
    </location>
</feature>
<feature type="compositionally biased region" description="Basic and acidic residues" evidence="1">
    <location>
        <begin position="1"/>
        <end position="13"/>
    </location>
</feature>
<dbReference type="OrthoDB" id="4326874at2759"/>
<keyword evidence="3" id="KW-1185">Reference proteome</keyword>
<feature type="region of interest" description="Disordered" evidence="1">
    <location>
        <begin position="1"/>
        <end position="41"/>
    </location>
</feature>
<comment type="caution">
    <text evidence="2">The sequence shown here is derived from an EMBL/GenBank/DDBJ whole genome shotgun (WGS) entry which is preliminary data.</text>
</comment>
<evidence type="ECO:0000313" key="2">
    <source>
        <dbReference type="EMBL" id="KAJ5383109.1"/>
    </source>
</evidence>
<gene>
    <name evidence="2" type="ORF">N7517_001020</name>
</gene>
<dbReference type="GeneID" id="81457933"/>
<reference evidence="2" key="1">
    <citation type="submission" date="2022-12" db="EMBL/GenBank/DDBJ databases">
        <authorList>
            <person name="Petersen C."/>
        </authorList>
    </citation>
    <scope>NUCLEOTIDE SEQUENCE</scope>
    <source>
        <strain evidence="2">IBT 3081</strain>
    </source>
</reference>
<reference evidence="2" key="2">
    <citation type="journal article" date="2023" name="IMA Fungus">
        <title>Comparative genomic study of the Penicillium genus elucidates a diverse pangenome and 15 lateral gene transfer events.</title>
        <authorList>
            <person name="Petersen C."/>
            <person name="Sorensen T."/>
            <person name="Nielsen M.R."/>
            <person name="Sondergaard T.E."/>
            <person name="Sorensen J.L."/>
            <person name="Fitzpatrick D.A."/>
            <person name="Frisvad J.C."/>
            <person name="Nielsen K.L."/>
        </authorList>
    </citation>
    <scope>NUCLEOTIDE SEQUENCE</scope>
    <source>
        <strain evidence="2">IBT 3081</strain>
    </source>
</reference>
<dbReference type="Proteomes" id="UP001147752">
    <property type="component" value="Unassembled WGS sequence"/>
</dbReference>
<dbReference type="AlphaFoldDB" id="A0A9W9VJH2"/>
<dbReference type="RefSeq" id="XP_056582885.1">
    <property type="nucleotide sequence ID" value="XM_056718750.1"/>
</dbReference>
<accession>A0A9W9VJH2</accession>
<proteinExistence type="predicted"/>
<evidence type="ECO:0000313" key="3">
    <source>
        <dbReference type="Proteomes" id="UP001147752"/>
    </source>
</evidence>
<protein>
    <submittedName>
        <fullName evidence="2">Uncharacterized protein</fullName>
    </submittedName>
</protein>
<dbReference type="EMBL" id="JAPZBT010000001">
    <property type="protein sequence ID" value="KAJ5383109.1"/>
    <property type="molecule type" value="Genomic_DNA"/>
</dbReference>
<name>A0A9W9VJH2_9EURO</name>
<sequence>MLHTSKRQDRYQDSDSPMDTLVDTDESWDADDEDSGSDSMSDAFNLAPMSVVLGLKSKKEVPGLFRFRVRREEDKFLGASGKSDGWINISHFLWTMCATLADAGTDREWTATFEKSRPQWNKIQVQVKRFGFTQFSSEIPPAPVDLALVQFFGSQFDGEVRGFEIEQEDLNTVPDSQDIWTLWRYIIETPADEIKEFHVTLRDTGKLMGSQ</sequence>
<evidence type="ECO:0000256" key="1">
    <source>
        <dbReference type="SAM" id="MobiDB-lite"/>
    </source>
</evidence>
<organism evidence="2 3">
    <name type="scientific">Penicillium concentricum</name>
    <dbReference type="NCBI Taxonomy" id="293559"/>
    <lineage>
        <taxon>Eukaryota</taxon>
        <taxon>Fungi</taxon>
        <taxon>Dikarya</taxon>
        <taxon>Ascomycota</taxon>
        <taxon>Pezizomycotina</taxon>
        <taxon>Eurotiomycetes</taxon>
        <taxon>Eurotiomycetidae</taxon>
        <taxon>Eurotiales</taxon>
        <taxon>Aspergillaceae</taxon>
        <taxon>Penicillium</taxon>
    </lineage>
</organism>